<evidence type="ECO:0000313" key="2">
    <source>
        <dbReference type="Proteomes" id="UP000223834"/>
    </source>
</evidence>
<name>A0A9X7C5X6_BACCE</name>
<dbReference type="EMBL" id="NUIQ01000314">
    <property type="protein sequence ID" value="PGO62504.1"/>
    <property type="molecule type" value="Genomic_DNA"/>
</dbReference>
<reference evidence="1 2" key="1">
    <citation type="submission" date="2017-09" db="EMBL/GenBank/DDBJ databases">
        <title>Large-scale bioinformatics analysis of Bacillus genomes uncovers conserved roles of natural products in bacterial physiology.</title>
        <authorList>
            <consortium name="Agbiome Team Llc"/>
            <person name="Bleich R.M."/>
            <person name="Grubbs K.J."/>
            <person name="Santa Maria K.C."/>
            <person name="Allen S.E."/>
            <person name="Farag S."/>
            <person name="Shank E.A."/>
            <person name="Bowers A."/>
        </authorList>
    </citation>
    <scope>NUCLEOTIDE SEQUENCE [LARGE SCALE GENOMIC DNA]</scope>
    <source>
        <strain evidence="1 2">AFS049141</strain>
    </source>
</reference>
<comment type="caution">
    <text evidence="1">The sequence shown here is derived from an EMBL/GenBank/DDBJ whole genome shotgun (WGS) entry which is preliminary data.</text>
</comment>
<accession>A0A9X7C5X6</accession>
<dbReference type="RefSeq" id="WP_098771941.1">
    <property type="nucleotide sequence ID" value="NZ_NUIQ01000314.1"/>
</dbReference>
<dbReference type="Proteomes" id="UP000223834">
    <property type="component" value="Unassembled WGS sequence"/>
</dbReference>
<evidence type="ECO:0000313" key="1">
    <source>
        <dbReference type="EMBL" id="PGO62504.1"/>
    </source>
</evidence>
<dbReference type="AlphaFoldDB" id="A0A9X7C5X6"/>
<proteinExistence type="predicted"/>
<organism evidence="1 2">
    <name type="scientific">Bacillus cereus</name>
    <dbReference type="NCBI Taxonomy" id="1396"/>
    <lineage>
        <taxon>Bacteria</taxon>
        <taxon>Bacillati</taxon>
        <taxon>Bacillota</taxon>
        <taxon>Bacilli</taxon>
        <taxon>Bacillales</taxon>
        <taxon>Bacillaceae</taxon>
        <taxon>Bacillus</taxon>
        <taxon>Bacillus cereus group</taxon>
    </lineage>
</organism>
<gene>
    <name evidence="1" type="ORF">CN980_28575</name>
</gene>
<sequence>MHLTLLFGIKNFDNTKIQKYMSRRDQLVLAHDPILKLPPQYSSYEWIGKYGAQSGSYEQYLMLLGQGANTKITNIPLFQLLQHLINEFGNIYMYIYDFSMDKRKRILKEEKNVTLFSLINMDLEKITIIEPDILYYIKS</sequence>
<protein>
    <submittedName>
        <fullName evidence="1">Uncharacterized protein</fullName>
    </submittedName>
</protein>